<dbReference type="AlphaFoldDB" id="A0A6N7EUM4"/>
<dbReference type="SUPFAM" id="SSF56601">
    <property type="entry name" value="beta-lactamase/transpeptidase-like"/>
    <property type="match status" value="1"/>
</dbReference>
<dbReference type="HAMAP" id="MF_00313">
    <property type="entry name" value="Glutaminase"/>
    <property type="match status" value="1"/>
</dbReference>
<feature type="binding site" evidence="6">
    <location>
        <position position="191"/>
    </location>
    <ligand>
        <name>substrate</name>
    </ligand>
</feature>
<dbReference type="GO" id="GO:0006537">
    <property type="term" value="P:glutamate biosynthetic process"/>
    <property type="evidence" value="ECO:0007669"/>
    <property type="project" value="TreeGrafter"/>
</dbReference>
<dbReference type="GO" id="GO:0006543">
    <property type="term" value="P:L-glutamine catabolic process"/>
    <property type="evidence" value="ECO:0007669"/>
    <property type="project" value="TreeGrafter"/>
</dbReference>
<evidence type="ECO:0000313" key="8">
    <source>
        <dbReference type="Proteomes" id="UP000471298"/>
    </source>
</evidence>
<sequence>MVYSPLSDAVMQAYNTVFETPDSGLLATYIPKLATVDPNQLGVALTAVDGSQMTAGDSDKLFSIQSISKVLLLCFAYRQLDAKTWERVGVEPSGTAFNSLLQLESDAGIPRNPFINAGALVVCDLVLSLYPHADAQLLAFIQWLADDDTITYSPEIATSEKQVGHRNKALCYFLKSLGNLHNDPEVVLDFYFNLCSIEMSCNTLSRTFLFLANGGQHPTDNKQILTTSQAKRINAVMQTCGFYDESGEFAFRVGLPGKSGVGGGIVAVYPKRYAVAVWSPRLNEKGNSYRGMRFLETLTSLTGQSVF</sequence>
<comment type="similarity">
    <text evidence="1 6">Belongs to the glutaminase family.</text>
</comment>
<accession>A0A6N7EUM4</accession>
<comment type="caution">
    <text evidence="7">The sequence shown here is derived from an EMBL/GenBank/DDBJ whole genome shotgun (WGS) entry which is preliminary data.</text>
</comment>
<dbReference type="PANTHER" id="PTHR12544:SF29">
    <property type="entry name" value="GLUTAMINASE"/>
    <property type="match status" value="1"/>
</dbReference>
<protein>
    <recommendedName>
        <fullName evidence="3 6">Glutaminase</fullName>
        <ecNumber evidence="3 6">3.5.1.2</ecNumber>
    </recommendedName>
</protein>
<dbReference type="InterPro" id="IPR015868">
    <property type="entry name" value="Glutaminase"/>
</dbReference>
<proteinExistence type="inferred from homology"/>
<keyword evidence="4 6" id="KW-0378">Hydrolase</keyword>
<dbReference type="NCBIfam" id="NF002133">
    <property type="entry name" value="PRK00971.1-2"/>
    <property type="match status" value="1"/>
</dbReference>
<evidence type="ECO:0000313" key="7">
    <source>
        <dbReference type="EMBL" id="MPV85129.1"/>
    </source>
</evidence>
<dbReference type="InterPro" id="IPR012338">
    <property type="entry name" value="Beta-lactam/transpept-like"/>
</dbReference>
<keyword evidence="8" id="KW-1185">Reference proteome</keyword>
<evidence type="ECO:0000256" key="1">
    <source>
        <dbReference type="ARBA" id="ARBA00011076"/>
    </source>
</evidence>
<dbReference type="InParanoid" id="A0A6N7EUM4"/>
<evidence type="ECO:0000256" key="5">
    <source>
        <dbReference type="ARBA" id="ARBA00049534"/>
    </source>
</evidence>
<dbReference type="NCBIfam" id="TIGR03814">
    <property type="entry name" value="Gln_ase"/>
    <property type="match status" value="1"/>
</dbReference>
<organism evidence="7 8">
    <name type="scientific">Ostreibacterium oceani</name>
    <dbReference type="NCBI Taxonomy" id="2654998"/>
    <lineage>
        <taxon>Bacteria</taxon>
        <taxon>Pseudomonadati</taxon>
        <taxon>Pseudomonadota</taxon>
        <taxon>Gammaproteobacteria</taxon>
        <taxon>Cardiobacteriales</taxon>
        <taxon>Ostreibacteriaceae</taxon>
        <taxon>Ostreibacterium</taxon>
    </lineage>
</organism>
<name>A0A6N7EUM4_9GAMM</name>
<dbReference type="FunCoup" id="A0A6N7EUM4">
    <property type="interactions" value="89"/>
</dbReference>
<evidence type="ECO:0000256" key="2">
    <source>
        <dbReference type="ARBA" id="ARBA00011881"/>
    </source>
</evidence>
<evidence type="ECO:0000256" key="4">
    <source>
        <dbReference type="ARBA" id="ARBA00022801"/>
    </source>
</evidence>
<dbReference type="PANTHER" id="PTHR12544">
    <property type="entry name" value="GLUTAMINASE"/>
    <property type="match status" value="1"/>
</dbReference>
<feature type="binding site" evidence="6">
    <location>
        <position position="167"/>
    </location>
    <ligand>
        <name>substrate</name>
    </ligand>
</feature>
<feature type="binding site" evidence="6">
    <location>
        <position position="66"/>
    </location>
    <ligand>
        <name>substrate</name>
    </ligand>
</feature>
<evidence type="ECO:0000256" key="6">
    <source>
        <dbReference type="HAMAP-Rule" id="MF_00313"/>
    </source>
</evidence>
<reference evidence="7 8" key="1">
    <citation type="submission" date="2019-10" db="EMBL/GenBank/DDBJ databases">
        <title>Cardiobacteriales fam. a chemoheterotrophic member of the order Cardiobacteriales, and proposal of Cardiobacteriales fam. nov.</title>
        <authorList>
            <person name="Wang C."/>
        </authorList>
    </citation>
    <scope>NUCLEOTIDE SEQUENCE [LARGE SCALE GENOMIC DNA]</scope>
    <source>
        <strain evidence="7 8">ML27</strain>
    </source>
</reference>
<feature type="binding site" evidence="6">
    <location>
        <position position="243"/>
    </location>
    <ligand>
        <name>substrate</name>
    </ligand>
</feature>
<dbReference type="FunFam" id="3.40.710.10:FF:000005">
    <property type="entry name" value="Glutaminase"/>
    <property type="match status" value="1"/>
</dbReference>
<feature type="binding site" evidence="6">
    <location>
        <position position="261"/>
    </location>
    <ligand>
        <name>substrate</name>
    </ligand>
</feature>
<feature type="binding site" evidence="6">
    <location>
        <position position="160"/>
    </location>
    <ligand>
        <name>substrate</name>
    </ligand>
</feature>
<evidence type="ECO:0000256" key="3">
    <source>
        <dbReference type="ARBA" id="ARBA00012918"/>
    </source>
</evidence>
<dbReference type="Gene3D" id="3.40.710.10">
    <property type="entry name" value="DD-peptidase/beta-lactamase superfamily"/>
    <property type="match status" value="1"/>
</dbReference>
<comment type="catalytic activity">
    <reaction evidence="5 6">
        <text>L-glutamine + H2O = L-glutamate + NH4(+)</text>
        <dbReference type="Rhea" id="RHEA:15889"/>
        <dbReference type="ChEBI" id="CHEBI:15377"/>
        <dbReference type="ChEBI" id="CHEBI:28938"/>
        <dbReference type="ChEBI" id="CHEBI:29985"/>
        <dbReference type="ChEBI" id="CHEBI:58359"/>
        <dbReference type="EC" id="3.5.1.2"/>
    </reaction>
</comment>
<dbReference type="Pfam" id="PF04960">
    <property type="entry name" value="Glutaminase"/>
    <property type="match status" value="1"/>
</dbReference>
<comment type="subunit">
    <text evidence="2 6">Homotetramer.</text>
</comment>
<dbReference type="Proteomes" id="UP000471298">
    <property type="component" value="Unassembled WGS sequence"/>
</dbReference>
<dbReference type="RefSeq" id="WP_152808089.1">
    <property type="nucleotide sequence ID" value="NZ_WHNW01000001.1"/>
</dbReference>
<dbReference type="GO" id="GO:0004359">
    <property type="term" value="F:glutaminase activity"/>
    <property type="evidence" value="ECO:0007669"/>
    <property type="project" value="UniProtKB-UniRule"/>
</dbReference>
<keyword evidence="6" id="KW-0007">Acetylation</keyword>
<gene>
    <name evidence="6" type="primary">glsA</name>
    <name evidence="7" type="ORF">GCU85_00060</name>
</gene>
<feature type="binding site" evidence="6">
    <location>
        <position position="116"/>
    </location>
    <ligand>
        <name>substrate</name>
    </ligand>
</feature>
<dbReference type="EC" id="3.5.1.2" evidence="3 6"/>
<dbReference type="EMBL" id="WHNW01000001">
    <property type="protein sequence ID" value="MPV85129.1"/>
    <property type="molecule type" value="Genomic_DNA"/>
</dbReference>